<gene>
    <name evidence="1" type="ORF">UFOVP1469_3</name>
    <name evidence="2" type="ORF">UFOVP1556_48</name>
</gene>
<reference evidence="2" key="1">
    <citation type="submission" date="2020-05" db="EMBL/GenBank/DDBJ databases">
        <authorList>
            <person name="Chiriac C."/>
            <person name="Salcher M."/>
            <person name="Ghai R."/>
            <person name="Kavagutti S V."/>
        </authorList>
    </citation>
    <scope>NUCLEOTIDE SEQUENCE</scope>
</reference>
<protein>
    <submittedName>
        <fullName evidence="2">Uncharacterized protein</fullName>
    </submittedName>
</protein>
<organism evidence="2">
    <name type="scientific">uncultured Caudovirales phage</name>
    <dbReference type="NCBI Taxonomy" id="2100421"/>
    <lineage>
        <taxon>Viruses</taxon>
        <taxon>Duplodnaviria</taxon>
        <taxon>Heunggongvirae</taxon>
        <taxon>Uroviricota</taxon>
        <taxon>Caudoviricetes</taxon>
        <taxon>Peduoviridae</taxon>
        <taxon>Maltschvirus</taxon>
        <taxon>Maltschvirus maltsch</taxon>
    </lineage>
</organism>
<evidence type="ECO:0000313" key="2">
    <source>
        <dbReference type="EMBL" id="CAB5229393.1"/>
    </source>
</evidence>
<dbReference type="EMBL" id="LR798400">
    <property type="protein sequence ID" value="CAB5229393.1"/>
    <property type="molecule type" value="Genomic_DNA"/>
</dbReference>
<proteinExistence type="predicted"/>
<dbReference type="EMBL" id="LR797418">
    <property type="protein sequence ID" value="CAB4214894.1"/>
    <property type="molecule type" value="Genomic_DNA"/>
</dbReference>
<accession>A0A6J7XE70</accession>
<evidence type="ECO:0000313" key="1">
    <source>
        <dbReference type="EMBL" id="CAB4214894.1"/>
    </source>
</evidence>
<sequence length="54" mass="5788">MDTKEIELKLTVAEANGVLNALGQMPFVQVSTLIQKIQQQAAPQVQAPVAPAEE</sequence>
<name>A0A6J7XE70_9CAUD</name>